<organism evidence="1 2">
    <name type="scientific">Brachionus plicatilis</name>
    <name type="common">Marine rotifer</name>
    <name type="synonym">Brachionus muelleri</name>
    <dbReference type="NCBI Taxonomy" id="10195"/>
    <lineage>
        <taxon>Eukaryota</taxon>
        <taxon>Metazoa</taxon>
        <taxon>Spiralia</taxon>
        <taxon>Gnathifera</taxon>
        <taxon>Rotifera</taxon>
        <taxon>Eurotatoria</taxon>
        <taxon>Monogononta</taxon>
        <taxon>Pseudotrocha</taxon>
        <taxon>Ploima</taxon>
        <taxon>Brachionidae</taxon>
        <taxon>Brachionus</taxon>
    </lineage>
</organism>
<comment type="caution">
    <text evidence="1">The sequence shown here is derived from an EMBL/GenBank/DDBJ whole genome shotgun (WGS) entry which is preliminary data.</text>
</comment>
<evidence type="ECO:0000313" key="1">
    <source>
        <dbReference type="EMBL" id="RNA04631.1"/>
    </source>
</evidence>
<reference evidence="1 2" key="1">
    <citation type="journal article" date="2018" name="Sci. Rep.">
        <title>Genomic signatures of local adaptation to the degree of environmental predictability in rotifers.</title>
        <authorList>
            <person name="Franch-Gras L."/>
            <person name="Hahn C."/>
            <person name="Garcia-Roger E.M."/>
            <person name="Carmona M.J."/>
            <person name="Serra M."/>
            <person name="Gomez A."/>
        </authorList>
    </citation>
    <scope>NUCLEOTIDE SEQUENCE [LARGE SCALE GENOMIC DNA]</scope>
    <source>
        <strain evidence="1">HYR1</strain>
    </source>
</reference>
<dbReference type="Proteomes" id="UP000276133">
    <property type="component" value="Unassembled WGS sequence"/>
</dbReference>
<evidence type="ECO:0000313" key="2">
    <source>
        <dbReference type="Proteomes" id="UP000276133"/>
    </source>
</evidence>
<dbReference type="EMBL" id="REGN01008022">
    <property type="protein sequence ID" value="RNA04631.1"/>
    <property type="molecule type" value="Genomic_DNA"/>
</dbReference>
<keyword evidence="2" id="KW-1185">Reference proteome</keyword>
<sequence length="64" mass="7362">MTQRLEGQSKFNSPELQSSKLSLVKSDYNISVKKYYQDTSLNLTLKFSTKLITRLNYEQASVVV</sequence>
<accession>A0A3M7Q0U6</accession>
<proteinExistence type="predicted"/>
<dbReference type="AlphaFoldDB" id="A0A3M7Q0U6"/>
<name>A0A3M7Q0U6_BRAPC</name>
<gene>
    <name evidence="1" type="ORF">BpHYR1_025454</name>
</gene>
<protein>
    <submittedName>
        <fullName evidence="1">Uncharacterized protein</fullName>
    </submittedName>
</protein>